<dbReference type="Pfam" id="PF21388">
    <property type="entry name" value="SPATA2_PUB-like"/>
    <property type="match status" value="1"/>
</dbReference>
<organism evidence="5 6">
    <name type="scientific">Vombatus ursinus</name>
    <name type="common">Common wombat</name>
    <dbReference type="NCBI Taxonomy" id="29139"/>
    <lineage>
        <taxon>Eukaryota</taxon>
        <taxon>Metazoa</taxon>
        <taxon>Chordata</taxon>
        <taxon>Craniata</taxon>
        <taxon>Vertebrata</taxon>
        <taxon>Euteleostomi</taxon>
        <taxon>Mammalia</taxon>
        <taxon>Metatheria</taxon>
        <taxon>Diprotodontia</taxon>
        <taxon>Vombatidae</taxon>
        <taxon>Vombatus</taxon>
    </lineage>
</organism>
<feature type="region of interest" description="Disordered" evidence="2">
    <location>
        <begin position="231"/>
        <end position="269"/>
    </location>
</feature>
<dbReference type="OMA" id="AINCIDP"/>
<dbReference type="PANTHER" id="PTHR15326:SF9">
    <property type="entry name" value="SPERMATOGENESIS-ASSOCIATED PROTEIN 2"/>
    <property type="match status" value="1"/>
</dbReference>
<feature type="region of interest" description="Disordered" evidence="2">
    <location>
        <begin position="359"/>
        <end position="402"/>
    </location>
</feature>
<feature type="compositionally biased region" description="Basic and acidic residues" evidence="2">
    <location>
        <begin position="233"/>
        <end position="243"/>
    </location>
</feature>
<dbReference type="Proteomes" id="UP000314987">
    <property type="component" value="Unassembled WGS sequence"/>
</dbReference>
<evidence type="ECO:0000259" key="3">
    <source>
        <dbReference type="Pfam" id="PF21388"/>
    </source>
</evidence>
<name>A0A4X2KMI4_VOMUR</name>
<dbReference type="STRING" id="29139.ENSVURP00010012313"/>
<keyword evidence="6" id="KW-1185">Reference proteome</keyword>
<feature type="compositionally biased region" description="Polar residues" evidence="2">
    <location>
        <begin position="388"/>
        <end position="402"/>
    </location>
</feature>
<reference evidence="6" key="1">
    <citation type="submission" date="2018-12" db="EMBL/GenBank/DDBJ databases">
        <authorList>
            <person name="Yazar S."/>
        </authorList>
    </citation>
    <scope>NUCLEOTIDE SEQUENCE [LARGE SCALE GENOMIC DNA]</scope>
</reference>
<dbReference type="GeneTree" id="ENSGT00530000063956"/>
<accession>A0A4X2KMI4</accession>
<dbReference type="Ensembl" id="ENSVURT00010015181.1">
    <property type="protein sequence ID" value="ENSVURP00010013334.1"/>
    <property type="gene ID" value="ENSVURG00010010272.1"/>
</dbReference>
<evidence type="ECO:0000256" key="2">
    <source>
        <dbReference type="SAM" id="MobiDB-lite"/>
    </source>
</evidence>
<dbReference type="GeneID" id="114027868"/>
<feature type="domain" description="Spermatogenesis-associated protein 2 PUB-like" evidence="3">
    <location>
        <begin position="86"/>
        <end position="180"/>
    </location>
</feature>
<dbReference type="AlphaFoldDB" id="A0A4X2KMI4"/>
<evidence type="ECO:0000256" key="1">
    <source>
        <dbReference type="ARBA" id="ARBA00038142"/>
    </source>
</evidence>
<feature type="region of interest" description="Disordered" evidence="2">
    <location>
        <begin position="487"/>
        <end position="545"/>
    </location>
</feature>
<feature type="region of interest" description="Disordered" evidence="2">
    <location>
        <begin position="307"/>
        <end position="327"/>
    </location>
</feature>
<dbReference type="PANTHER" id="PTHR15326">
    <property type="entry name" value="SPERMATOGENESIS-ASSOCIATED PROTEIN 2/TAMOZHENNIC"/>
    <property type="match status" value="1"/>
</dbReference>
<comment type="similarity">
    <text evidence="1">Belongs to the SPATA2 family.</text>
</comment>
<evidence type="ECO:0000313" key="6">
    <source>
        <dbReference type="Proteomes" id="UP000314987"/>
    </source>
</evidence>
<dbReference type="InterPro" id="IPR048839">
    <property type="entry name" value="SPATA2_PUB-like"/>
</dbReference>
<sequence length="545" mass="59884">MKETDPGAPGQETLELFQDYITYYRAGGRDGRLWACRQPAVTQKARQLLASGARQPRGLCLYEEATTGGSCQGLLGQGENVCPRLVPALEFLELICVNLFLLPWRREIKSLKTFTGNFVYSVRSVLSENTVEMILKKIGYVALTATEFSLVRKINEEEAMQTAFEIFLTRVECETILGISPESGHREEVGTLLQNAQPPRLPECLKDTETHPNQVSRLLGKKETGNLFSNLRDAQDPADKGKFESPWSGRTGDGCHLKSDLSLPRGTSPTDVLTHDQEAVQDVSKCSDSDEFLNCYRDIFIGQMPIFPKDLPPSSQRKRQSQHGWADQGILVSNKAAMSRVASILPPLACSGPQALTVFADPTSDNSKDPGPQVRPKPAEVAGLGRTTRPTQPGTAPESQPTNMALALCDSTPWEDNWSSEDDLDDLSSSFSRLRIKAHSTESLEYPVEETLKNQATGSPNHAEGGPKCLDVTGKIHPTTQPVSELVCGPQNSGCSESRRKQLQGAKPSFRHVQEPPNITYIPPRSLEVLPSDTTISTHQQDDCQ</sequence>
<evidence type="ECO:0000313" key="4">
    <source>
        <dbReference type="Ensembl" id="ENSVURP00010012313.1"/>
    </source>
</evidence>
<dbReference type="OrthoDB" id="9837000at2759"/>
<dbReference type="Ensembl" id="ENSVURT00010014018.1">
    <property type="protein sequence ID" value="ENSVURP00010012313.1"/>
    <property type="gene ID" value="ENSVURG00010009524.1"/>
</dbReference>
<dbReference type="Gene3D" id="1.20.58.2190">
    <property type="match status" value="1"/>
</dbReference>
<dbReference type="RefSeq" id="XP_027697853.1">
    <property type="nucleotide sequence ID" value="XM_027842052.1"/>
</dbReference>
<proteinExistence type="inferred from homology"/>
<reference evidence="5" key="2">
    <citation type="submission" date="2025-05" db="UniProtKB">
        <authorList>
            <consortium name="Ensembl"/>
        </authorList>
    </citation>
    <scope>IDENTIFICATION</scope>
</reference>
<protein>
    <recommendedName>
        <fullName evidence="3">Spermatogenesis-associated protein 2 PUB-like domain-containing protein</fullName>
    </recommendedName>
</protein>
<gene>
    <name evidence="5" type="primary">LOC114027868</name>
    <name evidence="4" type="synonym">LOC114027869</name>
</gene>
<evidence type="ECO:0000313" key="5">
    <source>
        <dbReference type="Ensembl" id="ENSVURP00010013334.1"/>
    </source>
</evidence>
<dbReference type="GO" id="GO:0005737">
    <property type="term" value="C:cytoplasm"/>
    <property type="evidence" value="ECO:0007669"/>
    <property type="project" value="TreeGrafter"/>
</dbReference>